<proteinExistence type="predicted"/>
<name>A0A150GP23_GONPE</name>
<sequence length="441" mass="48478">MPPARCHFGLIDTLAQVGVAARTLVEILQAEEYKGSLRNLRSACRGLRACVDGNVVKLSLRVKQHHLQLWDDGELPSLQRWPSCSSVVLELDPECGPDDGAVDLSLLAAVPFLDMPLAARERIREIQICTAVDDEDYYKPLPDGQSWQVEAAVCTLATLLPGLRTLDLASLKLMSMDLRRQRLMYNTLANHLPRLDLLCLPSLFCLKCAGALAEAGSAPQTIQVDYSEIFRDTAEDADFAHIAEGVAKLHGLRKLQVHALELSVERRAEAGDGAGEAVGVGAVRGNHSGPSLLRLLLNSLPPSLEELSCVSVNNLGLGATYSKFHLHLRGGIAQSLVFDNDWEIPPDDFYLLAPMARDLLGSRVMGPQLDLLKHEFLRVCQDEHVRAPELQPLWELVVQEAWDGHVSRYAGSPASELALLRLLLRGWEQLVGGLPPMVRFI</sequence>
<evidence type="ECO:0000313" key="2">
    <source>
        <dbReference type="Proteomes" id="UP000075714"/>
    </source>
</evidence>
<gene>
    <name evidence="1" type="ORF">GPECTOR_12g553</name>
</gene>
<comment type="caution">
    <text evidence="1">The sequence shown here is derived from an EMBL/GenBank/DDBJ whole genome shotgun (WGS) entry which is preliminary data.</text>
</comment>
<dbReference type="OrthoDB" id="550061at2759"/>
<evidence type="ECO:0000313" key="1">
    <source>
        <dbReference type="EMBL" id="KXZ51589.1"/>
    </source>
</evidence>
<accession>A0A150GP23</accession>
<keyword evidence="2" id="KW-1185">Reference proteome</keyword>
<dbReference type="AlphaFoldDB" id="A0A150GP23"/>
<organism evidence="1 2">
    <name type="scientific">Gonium pectorale</name>
    <name type="common">Green alga</name>
    <dbReference type="NCBI Taxonomy" id="33097"/>
    <lineage>
        <taxon>Eukaryota</taxon>
        <taxon>Viridiplantae</taxon>
        <taxon>Chlorophyta</taxon>
        <taxon>core chlorophytes</taxon>
        <taxon>Chlorophyceae</taxon>
        <taxon>CS clade</taxon>
        <taxon>Chlamydomonadales</taxon>
        <taxon>Volvocaceae</taxon>
        <taxon>Gonium</taxon>
    </lineage>
</organism>
<reference evidence="2" key="1">
    <citation type="journal article" date="2016" name="Nat. Commun.">
        <title>The Gonium pectorale genome demonstrates co-option of cell cycle regulation during the evolution of multicellularity.</title>
        <authorList>
            <person name="Hanschen E.R."/>
            <person name="Marriage T.N."/>
            <person name="Ferris P.J."/>
            <person name="Hamaji T."/>
            <person name="Toyoda A."/>
            <person name="Fujiyama A."/>
            <person name="Neme R."/>
            <person name="Noguchi H."/>
            <person name="Minakuchi Y."/>
            <person name="Suzuki M."/>
            <person name="Kawai-Toyooka H."/>
            <person name="Smith D.R."/>
            <person name="Sparks H."/>
            <person name="Anderson J."/>
            <person name="Bakaric R."/>
            <person name="Luria V."/>
            <person name="Karger A."/>
            <person name="Kirschner M.W."/>
            <person name="Durand P.M."/>
            <person name="Michod R.E."/>
            <person name="Nozaki H."/>
            <person name="Olson B.J."/>
        </authorList>
    </citation>
    <scope>NUCLEOTIDE SEQUENCE [LARGE SCALE GENOMIC DNA]</scope>
    <source>
        <strain evidence="2">NIES-2863</strain>
    </source>
</reference>
<dbReference type="Proteomes" id="UP000075714">
    <property type="component" value="Unassembled WGS sequence"/>
</dbReference>
<protein>
    <submittedName>
        <fullName evidence="1">Uncharacterized protein</fullName>
    </submittedName>
</protein>
<dbReference type="EMBL" id="LSYV01000013">
    <property type="protein sequence ID" value="KXZ51589.1"/>
    <property type="molecule type" value="Genomic_DNA"/>
</dbReference>